<gene>
    <name evidence="2" type="ORF">HNR48_001899</name>
</gene>
<comment type="caution">
    <text evidence="2">The sequence shown here is derived from an EMBL/GenBank/DDBJ whole genome shotgun (WGS) entry which is preliminary data.</text>
</comment>
<dbReference type="AlphaFoldDB" id="A0A7X0MX28"/>
<sequence>MPGNKRLLSTALYTLLFFALVTSTPAQSFNCQYQLQNWSDAEALKALNQWPRNSKNFILVQAGQVSATLDRAECSRLISWLRRSEAASSAFQLTLYFGKHPGKIISEPTTEQNNVTHYSTDSNRPNSSKARKYLLTIGEETRISQDLWEGKQDTHGLSSAELFLTGDKSPTHTHALSKKPPRKPFPAWLKVKPDSDSKRLFSFTVLQQNKAQLKIKVRQWQFDPTQQRWLEQRQQVSQLALSSWHSLDKVFESGNTKTAAHTNQYSTQKRAPLGRYYFHIDKP</sequence>
<feature type="signal peptide" evidence="1">
    <location>
        <begin position="1"/>
        <end position="28"/>
    </location>
</feature>
<accession>A0A7X0MX28</accession>
<keyword evidence="1" id="KW-0732">Signal</keyword>
<dbReference type="RefSeq" id="WP_166844439.1">
    <property type="nucleotide sequence ID" value="NZ_JAAONY010000002.1"/>
</dbReference>
<dbReference type="EMBL" id="JACHHT010000002">
    <property type="protein sequence ID" value="MBB6521614.1"/>
    <property type="molecule type" value="Genomic_DNA"/>
</dbReference>
<proteinExistence type="predicted"/>
<organism evidence="2 3">
    <name type="scientific">Pseudoteredinibacter isoporae</name>
    <dbReference type="NCBI Taxonomy" id="570281"/>
    <lineage>
        <taxon>Bacteria</taxon>
        <taxon>Pseudomonadati</taxon>
        <taxon>Pseudomonadota</taxon>
        <taxon>Gammaproteobacteria</taxon>
        <taxon>Cellvibrionales</taxon>
        <taxon>Cellvibrionaceae</taxon>
        <taxon>Pseudoteredinibacter</taxon>
    </lineage>
</organism>
<dbReference type="InParanoid" id="A0A7X0MX28"/>
<name>A0A7X0MX28_9GAMM</name>
<feature type="chain" id="PRO_5031233914" evidence="1">
    <location>
        <begin position="29"/>
        <end position="283"/>
    </location>
</feature>
<keyword evidence="3" id="KW-1185">Reference proteome</keyword>
<reference evidence="2 3" key="1">
    <citation type="submission" date="2020-08" db="EMBL/GenBank/DDBJ databases">
        <title>Genomic Encyclopedia of Type Strains, Phase IV (KMG-IV): sequencing the most valuable type-strain genomes for metagenomic binning, comparative biology and taxonomic classification.</title>
        <authorList>
            <person name="Goeker M."/>
        </authorList>
    </citation>
    <scope>NUCLEOTIDE SEQUENCE [LARGE SCALE GENOMIC DNA]</scope>
    <source>
        <strain evidence="2 3">DSM 22368</strain>
    </source>
</reference>
<evidence type="ECO:0000313" key="3">
    <source>
        <dbReference type="Proteomes" id="UP000528457"/>
    </source>
</evidence>
<protein>
    <submittedName>
        <fullName evidence="2">Uncharacterized protein</fullName>
    </submittedName>
</protein>
<dbReference type="Proteomes" id="UP000528457">
    <property type="component" value="Unassembled WGS sequence"/>
</dbReference>
<evidence type="ECO:0000256" key="1">
    <source>
        <dbReference type="SAM" id="SignalP"/>
    </source>
</evidence>
<evidence type="ECO:0000313" key="2">
    <source>
        <dbReference type="EMBL" id="MBB6521614.1"/>
    </source>
</evidence>